<dbReference type="AlphaFoldDB" id="A0AAC9RR51"/>
<dbReference type="KEGG" id="slz:B5P37_01235"/>
<dbReference type="Pfam" id="PF07453">
    <property type="entry name" value="NUMOD1"/>
    <property type="match status" value="1"/>
</dbReference>
<dbReference type="PANTHER" id="PTHR30185:SF18">
    <property type="entry name" value="TRANSCRIPTIONAL REGULATOR MTLR"/>
    <property type="match status" value="1"/>
</dbReference>
<dbReference type="InterPro" id="IPR010896">
    <property type="entry name" value="NUMOD1"/>
</dbReference>
<evidence type="ECO:0000256" key="1">
    <source>
        <dbReference type="ARBA" id="ARBA00023015"/>
    </source>
</evidence>
<keyword evidence="2" id="KW-0804">Transcription</keyword>
<dbReference type="InterPro" id="IPR036388">
    <property type="entry name" value="WH-like_DNA-bd_sf"/>
</dbReference>
<proteinExistence type="predicted"/>
<dbReference type="Proteomes" id="UP000242864">
    <property type="component" value="Chromosome"/>
</dbReference>
<evidence type="ECO:0000259" key="3">
    <source>
        <dbReference type="Pfam" id="PF07453"/>
    </source>
</evidence>
<reference evidence="4 5" key="1">
    <citation type="submission" date="2017-04" db="EMBL/GenBank/DDBJ databases">
        <authorList>
            <person name="Veseli I.A."/>
            <person name="Tang C."/>
            <person name="Pombert J.-F."/>
        </authorList>
    </citation>
    <scope>NUCLEOTIDE SEQUENCE [LARGE SCALE GENOMIC DNA]</scope>
    <source>
        <strain evidence="4 5">ATCC 700373</strain>
    </source>
</reference>
<dbReference type="EMBL" id="CP020773">
    <property type="protein sequence ID" value="ARJ50074.1"/>
    <property type="molecule type" value="Genomic_DNA"/>
</dbReference>
<name>A0AAC9RR51_9STAP</name>
<protein>
    <submittedName>
        <fullName evidence="4">Transcriptional antiterminator</fullName>
    </submittedName>
</protein>
<dbReference type="RefSeq" id="WP_085236345.1">
    <property type="nucleotide sequence ID" value="NZ_PPRH01000025.1"/>
</dbReference>
<evidence type="ECO:0000313" key="5">
    <source>
        <dbReference type="Proteomes" id="UP000242864"/>
    </source>
</evidence>
<evidence type="ECO:0000313" key="4">
    <source>
        <dbReference type="EMBL" id="ARJ50074.1"/>
    </source>
</evidence>
<feature type="domain" description="Nuclease-associated modular DNA-binding 1" evidence="3">
    <location>
        <begin position="19"/>
        <end position="42"/>
    </location>
</feature>
<keyword evidence="1" id="KW-0805">Transcription regulation</keyword>
<gene>
    <name evidence="4" type="ORF">B5P37_01235</name>
</gene>
<organism evidence="4 5">
    <name type="scientific">Staphylococcus lutrae</name>
    <dbReference type="NCBI Taxonomy" id="155085"/>
    <lineage>
        <taxon>Bacteria</taxon>
        <taxon>Bacillati</taxon>
        <taxon>Bacillota</taxon>
        <taxon>Bacilli</taxon>
        <taxon>Bacillales</taxon>
        <taxon>Staphylococcaceae</taxon>
        <taxon>Staphylococcus</taxon>
    </lineage>
</organism>
<accession>A0AAC9RR51</accession>
<keyword evidence="5" id="KW-1185">Reference proteome</keyword>
<dbReference type="InterPro" id="IPR050661">
    <property type="entry name" value="BglG_antiterminators"/>
</dbReference>
<dbReference type="PANTHER" id="PTHR30185">
    <property type="entry name" value="CRYPTIC BETA-GLUCOSIDE BGL OPERON ANTITERMINATOR"/>
    <property type="match status" value="1"/>
</dbReference>
<evidence type="ECO:0000256" key="2">
    <source>
        <dbReference type="ARBA" id="ARBA00023163"/>
    </source>
</evidence>
<dbReference type="Gene3D" id="1.10.10.10">
    <property type="entry name" value="Winged helix-like DNA-binding domain superfamily/Winged helix DNA-binding domain"/>
    <property type="match status" value="1"/>
</dbReference>
<sequence>MVDFDKKLLCFLDYFKKRQKFKSVSQTAKALGISRRMIYYYINKLNDILKLLEMPSITKDEQGYFVIAPTQCIAIEAYFQEKKNQSNYIFKKEERVILIASAILFHTKILRVKTFELYFGVSKNTIISDLNAVKKWFERYHIVLLNDKKQGYYVDSAVKHQRNLIFEMVKTIEVEDYHELFENILTFNQDVQRVQQYQSFEFEFYRVLDQYEYILHKKVSLANKRILCRCLFLSLIFHSTQPMLLQTIQRKMIEERLEFYISQQLVKQLVDTVPEIVNEVYFMAIQLLCISKDYDFYYDSDSFKDLMCISEMFIEEFESATSLHFKNKAMFLELIQTLMKVVYYRQFFAYADRCQLTVSLDQDMMGWLDLTQHIMENLSKTSQFQQKFNRMFSPSDLVEFVCAIQALYVEHQTTPHHLDIVIVTNISKVEQTILYTKLKDLLAIGHFHGPYSEREATTLHQQFDLCITTSPYYNHPHCQTIHIHKYLTLKDYERLYQLKQYRLSLHQRKAEIFQIIDNEQLSNEEKFKFIEELYGPKMKSRKS</sequence>